<evidence type="ECO:0000313" key="4">
    <source>
        <dbReference type="RefSeq" id="XP_013383986.1"/>
    </source>
</evidence>
<dbReference type="RefSeq" id="XP_013383986.1">
    <property type="nucleotide sequence ID" value="XM_013528532.1"/>
</dbReference>
<evidence type="ECO:0000313" key="3">
    <source>
        <dbReference type="Proteomes" id="UP000085678"/>
    </source>
</evidence>
<protein>
    <submittedName>
        <fullName evidence="4">Protein FAM98A</fullName>
    </submittedName>
</protein>
<gene>
    <name evidence="4" type="primary">LOC106154239</name>
</gene>
<dbReference type="FunCoup" id="A0A1S3HEQ0">
    <property type="interactions" value="1664"/>
</dbReference>
<feature type="region of interest" description="Disordered" evidence="2">
    <location>
        <begin position="308"/>
        <end position="384"/>
    </location>
</feature>
<proteinExistence type="inferred from homology"/>
<reference evidence="4" key="1">
    <citation type="submission" date="2025-08" db="UniProtKB">
        <authorList>
            <consortium name="RefSeq"/>
        </authorList>
    </citation>
    <scope>IDENTIFICATION</scope>
    <source>
        <tissue evidence="4">Gonads</tissue>
    </source>
</reference>
<feature type="compositionally biased region" description="Gly residues" evidence="2">
    <location>
        <begin position="341"/>
        <end position="355"/>
    </location>
</feature>
<organism evidence="3 4">
    <name type="scientific">Lingula anatina</name>
    <name type="common">Brachiopod</name>
    <name type="synonym">Lingula unguis</name>
    <dbReference type="NCBI Taxonomy" id="7574"/>
    <lineage>
        <taxon>Eukaryota</taxon>
        <taxon>Metazoa</taxon>
        <taxon>Spiralia</taxon>
        <taxon>Lophotrochozoa</taxon>
        <taxon>Brachiopoda</taxon>
        <taxon>Linguliformea</taxon>
        <taxon>Lingulata</taxon>
        <taxon>Lingulida</taxon>
        <taxon>Linguloidea</taxon>
        <taxon>Lingulidae</taxon>
        <taxon>Lingula</taxon>
    </lineage>
</organism>
<dbReference type="Proteomes" id="UP000085678">
    <property type="component" value="Unplaced"/>
</dbReference>
<dbReference type="PANTHER" id="PTHR31353:SF1">
    <property type="entry name" value="PROTEIN FAM98B"/>
    <property type="match status" value="1"/>
</dbReference>
<dbReference type="OrthoDB" id="512356at2759"/>
<dbReference type="Pfam" id="PF10239">
    <property type="entry name" value="DUF2465"/>
    <property type="match status" value="1"/>
</dbReference>
<accession>A0A1S3HEQ0</accession>
<dbReference type="GO" id="GO:0072669">
    <property type="term" value="C:tRNA-splicing ligase complex"/>
    <property type="evidence" value="ECO:0007669"/>
    <property type="project" value="TreeGrafter"/>
</dbReference>
<dbReference type="KEGG" id="lak:106154239"/>
<sequence length="384" mass="42360">MENDVLDSLDDLGYEGPLLDENGLRQAIEGGPQSAEYTQLVEWLTKEIGGFCKLDEMVNAIKGQDDVEHFMLELSGFLREYGCPHKGLSEGPLSQRLATKENRLLLLDFLCTELQAVRMIAVNKPSLLSSSNSTSPMEVENEAESDSACHLKSMLIALGFPRPPPNITPFQLFSKVEQKVRELIGKVSPSHMGKPLLKAKLTEKQWQSIQSISEALQQEYGLRREMLLTRLDVTIQSFKWSDRAKSKENEVAAAYQPLRRHLSARKELGIAEILAARDDLISIQKTSSGDARMKCAINKIMMGSVPDRGGRAWELQPPPPDMPFFQKRQEAPRGQRPQTAGGRGGRGGRVQGGWSGDRPQSGGNWGRGGGGYRGGRGGRGRGGY</sequence>
<evidence type="ECO:0000256" key="1">
    <source>
        <dbReference type="ARBA" id="ARBA00007218"/>
    </source>
</evidence>
<dbReference type="InterPro" id="IPR018797">
    <property type="entry name" value="FAM98"/>
</dbReference>
<evidence type="ECO:0000256" key="2">
    <source>
        <dbReference type="SAM" id="MobiDB-lite"/>
    </source>
</evidence>
<dbReference type="GeneID" id="106154239"/>
<comment type="similarity">
    <text evidence="1">Belongs to the FAM98 family.</text>
</comment>
<dbReference type="AlphaFoldDB" id="A0A1S3HEQ0"/>
<feature type="compositionally biased region" description="Gly residues" evidence="2">
    <location>
        <begin position="363"/>
        <end position="384"/>
    </location>
</feature>
<dbReference type="PANTHER" id="PTHR31353">
    <property type="entry name" value="FAM98"/>
    <property type="match status" value="1"/>
</dbReference>
<dbReference type="STRING" id="7574.A0A1S3HEQ0"/>
<name>A0A1S3HEQ0_LINAN</name>
<keyword evidence="3" id="KW-1185">Reference proteome</keyword>
<dbReference type="InParanoid" id="A0A1S3HEQ0"/>